<accession>L9UBM5</accession>
<dbReference type="AlphaFoldDB" id="L9UBM5"/>
<dbReference type="PATRIC" id="fig|1204738.3.peg.1434"/>
<feature type="transmembrane region" description="Helical" evidence="1">
    <location>
        <begin position="115"/>
        <end position="138"/>
    </location>
</feature>
<gene>
    <name evidence="2" type="ORF">HALTITAN_0946</name>
</gene>
<evidence type="ECO:0000256" key="1">
    <source>
        <dbReference type="SAM" id="Phobius"/>
    </source>
</evidence>
<evidence type="ECO:0000313" key="3">
    <source>
        <dbReference type="Proteomes" id="UP000011651"/>
    </source>
</evidence>
<proteinExistence type="predicted"/>
<protein>
    <recommendedName>
        <fullName evidence="4">Transmembrane protein</fullName>
    </recommendedName>
</protein>
<keyword evidence="1" id="KW-1133">Transmembrane helix</keyword>
<dbReference type="EMBL" id="AOPO01000002">
    <property type="protein sequence ID" value="ELY22365.1"/>
    <property type="molecule type" value="Genomic_DNA"/>
</dbReference>
<evidence type="ECO:0000313" key="2">
    <source>
        <dbReference type="EMBL" id="ELY22365.1"/>
    </source>
</evidence>
<keyword evidence="1" id="KW-0472">Membrane</keyword>
<reference evidence="2 3" key="1">
    <citation type="journal article" date="2013" name="Genome Announc.">
        <title>Draft Genome of the Marine Gammaproteobacterium Halomonas titanicae.</title>
        <authorList>
            <person name="Sanchez-Porro C."/>
            <person name="de la Haba R.R."/>
            <person name="Cruz-Hernandez N."/>
            <person name="Gonzalez J.M."/>
            <person name="Reyes-Guirao C."/>
            <person name="Navarro-Sampedro L."/>
            <person name="Carballo M."/>
            <person name="Ventosa A."/>
        </authorList>
    </citation>
    <scope>NUCLEOTIDE SEQUENCE [LARGE SCALE GENOMIC DNA]</scope>
    <source>
        <strain evidence="2 3">BH1</strain>
    </source>
</reference>
<evidence type="ECO:0008006" key="4">
    <source>
        <dbReference type="Google" id="ProtNLM"/>
    </source>
</evidence>
<keyword evidence="1" id="KW-0812">Transmembrane</keyword>
<feature type="transmembrane region" description="Helical" evidence="1">
    <location>
        <begin position="46"/>
        <end position="66"/>
    </location>
</feature>
<name>L9UBM5_9GAMM</name>
<comment type="caution">
    <text evidence="2">The sequence shown here is derived from an EMBL/GenBank/DDBJ whole genome shotgun (WGS) entry which is preliminary data.</text>
</comment>
<feature type="transmembrane region" description="Helical" evidence="1">
    <location>
        <begin position="20"/>
        <end position="40"/>
    </location>
</feature>
<organism evidence="2 3">
    <name type="scientific">Vreelandella titanicae BH1</name>
    <dbReference type="NCBI Taxonomy" id="1204738"/>
    <lineage>
        <taxon>Bacteria</taxon>
        <taxon>Pseudomonadati</taxon>
        <taxon>Pseudomonadota</taxon>
        <taxon>Gammaproteobacteria</taxon>
        <taxon>Oceanospirillales</taxon>
        <taxon>Halomonadaceae</taxon>
        <taxon>Vreelandella</taxon>
    </lineage>
</organism>
<sequence length="146" mass="16826">MTLRIRLFMQNVRRYADIIASLEGLMWLSLAWSISLSVHIGSTEPTLASLLVIGALVVFCWAHRPLRYLLRRYHIRKRRTDMWIHTLALPLLLAMFLHIMLEALLGSAWLPPKMLLFNILASAGWTTYVMTLLIKSVIHGFKAKTK</sequence>
<dbReference type="Proteomes" id="UP000011651">
    <property type="component" value="Unassembled WGS sequence"/>
</dbReference>
<feature type="transmembrane region" description="Helical" evidence="1">
    <location>
        <begin position="87"/>
        <end position="109"/>
    </location>
</feature>